<name>A0A9N9QD15_9CUCU</name>
<gene>
    <name evidence="1" type="ORF">CEUTPL_LOCUS132</name>
</gene>
<organism evidence="1 2">
    <name type="scientific">Ceutorhynchus assimilis</name>
    <name type="common">cabbage seed weevil</name>
    <dbReference type="NCBI Taxonomy" id="467358"/>
    <lineage>
        <taxon>Eukaryota</taxon>
        <taxon>Metazoa</taxon>
        <taxon>Ecdysozoa</taxon>
        <taxon>Arthropoda</taxon>
        <taxon>Hexapoda</taxon>
        <taxon>Insecta</taxon>
        <taxon>Pterygota</taxon>
        <taxon>Neoptera</taxon>
        <taxon>Endopterygota</taxon>
        <taxon>Coleoptera</taxon>
        <taxon>Polyphaga</taxon>
        <taxon>Cucujiformia</taxon>
        <taxon>Curculionidae</taxon>
        <taxon>Ceutorhynchinae</taxon>
        <taxon>Ceutorhynchus</taxon>
    </lineage>
</organism>
<dbReference type="Proteomes" id="UP001152799">
    <property type="component" value="Chromosome 1"/>
</dbReference>
<keyword evidence="2" id="KW-1185">Reference proteome</keyword>
<evidence type="ECO:0000313" key="2">
    <source>
        <dbReference type="Proteomes" id="UP001152799"/>
    </source>
</evidence>
<proteinExistence type="predicted"/>
<dbReference type="OrthoDB" id="6655084at2759"/>
<dbReference type="EMBL" id="OU892277">
    <property type="protein sequence ID" value="CAG9759380.1"/>
    <property type="molecule type" value="Genomic_DNA"/>
</dbReference>
<dbReference type="AlphaFoldDB" id="A0A9N9QD15"/>
<sequence>MFILDVQGLQFKDSDFVCKEIAILNKATGQLYHHFINLPIPSKWLNENFRRQVQWNTQNLHGLDWDSFNFSFLPLENITNFIQEIVQNNTVFVKGFNKKVWLCNLINNHIVDMDSLGCPNFKKLKTVLFPNSLHCNTHSINNLFCTRENVFLLNNWFVNKID</sequence>
<accession>A0A9N9QD15</accession>
<reference evidence="1" key="1">
    <citation type="submission" date="2022-01" db="EMBL/GenBank/DDBJ databases">
        <authorList>
            <person name="King R."/>
        </authorList>
    </citation>
    <scope>NUCLEOTIDE SEQUENCE</scope>
</reference>
<evidence type="ECO:0000313" key="1">
    <source>
        <dbReference type="EMBL" id="CAG9759380.1"/>
    </source>
</evidence>
<protein>
    <submittedName>
        <fullName evidence="1">Uncharacterized protein</fullName>
    </submittedName>
</protein>